<dbReference type="STRING" id="1162668.LFE_2242"/>
<dbReference type="RefSeq" id="WP_014450397.1">
    <property type="nucleotide sequence ID" value="NC_017094.1"/>
</dbReference>
<dbReference type="Pfam" id="PF13439">
    <property type="entry name" value="Glyco_transf_4"/>
    <property type="match status" value="1"/>
</dbReference>
<dbReference type="OrthoDB" id="9768937at2"/>
<dbReference type="Gene3D" id="3.40.50.2000">
    <property type="entry name" value="Glycogen Phosphorylase B"/>
    <property type="match status" value="2"/>
</dbReference>
<dbReference type="Proteomes" id="UP000007382">
    <property type="component" value="Chromosome"/>
</dbReference>
<accession>I0IRL5</accession>
<evidence type="ECO:0000313" key="6">
    <source>
        <dbReference type="Proteomes" id="UP000007382"/>
    </source>
</evidence>
<evidence type="ECO:0000259" key="3">
    <source>
        <dbReference type="Pfam" id="PF00534"/>
    </source>
</evidence>
<dbReference type="KEGG" id="lfc:LFE_2242"/>
<dbReference type="GO" id="GO:0016757">
    <property type="term" value="F:glycosyltransferase activity"/>
    <property type="evidence" value="ECO:0007669"/>
    <property type="project" value="UniProtKB-KW"/>
</dbReference>
<keyword evidence="1" id="KW-0328">Glycosyltransferase</keyword>
<evidence type="ECO:0000256" key="2">
    <source>
        <dbReference type="ARBA" id="ARBA00022679"/>
    </source>
</evidence>
<dbReference type="EMBL" id="AP012342">
    <property type="protein sequence ID" value="BAM07914.1"/>
    <property type="molecule type" value="Genomic_DNA"/>
</dbReference>
<dbReference type="PATRIC" id="fig|1162668.3.peg.2659"/>
<protein>
    <submittedName>
        <fullName evidence="5">Putative glycosyl transferase, group 1</fullName>
    </submittedName>
</protein>
<dbReference type="PANTHER" id="PTHR12526">
    <property type="entry name" value="GLYCOSYLTRANSFERASE"/>
    <property type="match status" value="1"/>
</dbReference>
<feature type="domain" description="Glycosyltransferase subfamily 4-like N-terminal" evidence="4">
    <location>
        <begin position="13"/>
        <end position="175"/>
    </location>
</feature>
<gene>
    <name evidence="5" type="ordered locus">LFE_2242</name>
</gene>
<reference evidence="6" key="2">
    <citation type="submission" date="2012-03" db="EMBL/GenBank/DDBJ databases">
        <title>The complete genome sequence of the pioneer microbe on fresh volcanic deposit, Leptospirillum ferrooxidans strain C2-3.</title>
        <authorList>
            <person name="Fujimura R."/>
            <person name="Sato Y."/>
            <person name="Nishizawa T."/>
            <person name="Nanba K."/>
            <person name="Oshima K."/>
            <person name="Hattori M."/>
            <person name="Kamijo T."/>
            <person name="Ohta H."/>
        </authorList>
    </citation>
    <scope>NUCLEOTIDE SEQUENCE [LARGE SCALE GENOMIC DNA]</scope>
    <source>
        <strain evidence="6">C2-3</strain>
    </source>
</reference>
<dbReference type="AlphaFoldDB" id="I0IRL5"/>
<dbReference type="InterPro" id="IPR028098">
    <property type="entry name" value="Glyco_trans_4-like_N"/>
</dbReference>
<feature type="domain" description="Glycosyl transferase family 1" evidence="3">
    <location>
        <begin position="183"/>
        <end position="350"/>
    </location>
</feature>
<dbReference type="eggNOG" id="COG0438">
    <property type="taxonomic scope" value="Bacteria"/>
</dbReference>
<keyword evidence="6" id="KW-1185">Reference proteome</keyword>
<dbReference type="Pfam" id="PF00534">
    <property type="entry name" value="Glycos_transf_1"/>
    <property type="match status" value="1"/>
</dbReference>
<organism evidence="5 6">
    <name type="scientific">Leptospirillum ferrooxidans (strain C2-3)</name>
    <dbReference type="NCBI Taxonomy" id="1162668"/>
    <lineage>
        <taxon>Bacteria</taxon>
        <taxon>Pseudomonadati</taxon>
        <taxon>Nitrospirota</taxon>
        <taxon>Nitrospiria</taxon>
        <taxon>Nitrospirales</taxon>
        <taxon>Nitrospiraceae</taxon>
        <taxon>Leptospirillum</taxon>
    </lineage>
</organism>
<dbReference type="InterPro" id="IPR001296">
    <property type="entry name" value="Glyco_trans_1"/>
</dbReference>
<evidence type="ECO:0000259" key="4">
    <source>
        <dbReference type="Pfam" id="PF13439"/>
    </source>
</evidence>
<keyword evidence="2 5" id="KW-0808">Transferase</keyword>
<evidence type="ECO:0000256" key="1">
    <source>
        <dbReference type="ARBA" id="ARBA00022676"/>
    </source>
</evidence>
<name>I0IRL5_LEPFC</name>
<dbReference type="HOGENOM" id="CLU_009583_0_4_0"/>
<dbReference type="SUPFAM" id="SSF53756">
    <property type="entry name" value="UDP-Glycosyltransferase/glycogen phosphorylase"/>
    <property type="match status" value="1"/>
</dbReference>
<evidence type="ECO:0000313" key="5">
    <source>
        <dbReference type="EMBL" id="BAM07914.1"/>
    </source>
</evidence>
<reference evidence="5 6" key="1">
    <citation type="journal article" date="2012" name="J. Bacteriol.">
        <title>Complete Genome Sequence of Leptospirillum ferrooxidans Strain C2-3, Isolated from a Fresh Volcanic Ash Deposit on the Island of Miyake, Japan.</title>
        <authorList>
            <person name="Fujimura R."/>
            <person name="Sato Y."/>
            <person name="Nishizawa T."/>
            <person name="Oshima K."/>
            <person name="Kim S.-W."/>
            <person name="Hattori M."/>
            <person name="Kamijo T."/>
            <person name="Ohta H."/>
        </authorList>
    </citation>
    <scope>NUCLEOTIDE SEQUENCE [LARGE SCALE GENOMIC DNA]</scope>
    <source>
        <strain evidence="5 6">C2-3</strain>
    </source>
</reference>
<proteinExistence type="predicted"/>
<sequence>MASVLFVIDNLGPGGSQRYVAEMARFAPSFGVTPHVCSFRGGDVFESGLIRIGVPVLITPFSKLYGSDGLHALWKVVRYIRHHRIDIVHAFQTNPNILGALAGKICGTRVITSRRDMGDFGMRGSDRLASFETKVINRLADRIMANSQAALDAAVSIENIPRHKMVLVYNGMDGERFSPPDDRTPLRKALGIDDDRCVFGIVAGHRKVKAVEVALLAFRRVKDVLPEALFLQVGDGPERGFLEGEAKRLSLGDSVRFLGVRPDVERILPAFDVFLLSSKTESFSNAILEAMAAGLPVIATRVGGNPECVKEGETGLLVPSGNPEEMAKAMLTLARNPDLRRQMGRRGRERILETFSYEKSREDLRRLYHDLLPG</sequence>
<dbReference type="PANTHER" id="PTHR12526:SF510">
    <property type="entry name" value="D-INOSITOL 3-PHOSPHATE GLYCOSYLTRANSFERASE"/>
    <property type="match status" value="1"/>
</dbReference>